<keyword evidence="3" id="KW-0238">DNA-binding</keyword>
<dbReference type="RefSeq" id="WP_006159270.1">
    <property type="nucleotide sequence ID" value="NZ_AHJE01000045.1"/>
</dbReference>
<dbReference type="CDD" id="cd08421">
    <property type="entry name" value="PBP2_LTTR_like_1"/>
    <property type="match status" value="1"/>
</dbReference>
<accession>H1S778</accession>
<dbReference type="PATRIC" id="fig|1127483.3.peg.3788"/>
<comment type="caution">
    <text evidence="6">The sequence shown here is derived from an EMBL/GenBank/DDBJ whole genome shotgun (WGS) entry which is preliminary data.</text>
</comment>
<comment type="similarity">
    <text evidence="1">Belongs to the LysR transcriptional regulatory family.</text>
</comment>
<dbReference type="Proteomes" id="UP000005808">
    <property type="component" value="Unassembled WGS sequence"/>
</dbReference>
<dbReference type="InterPro" id="IPR036388">
    <property type="entry name" value="WH-like_DNA-bd_sf"/>
</dbReference>
<dbReference type="SUPFAM" id="SSF46785">
    <property type="entry name" value="Winged helix' DNA-binding domain"/>
    <property type="match status" value="1"/>
</dbReference>
<dbReference type="Pfam" id="PF00126">
    <property type="entry name" value="HTH_1"/>
    <property type="match status" value="1"/>
</dbReference>
<dbReference type="SUPFAM" id="SSF53850">
    <property type="entry name" value="Periplasmic binding protein-like II"/>
    <property type="match status" value="1"/>
</dbReference>
<reference evidence="6 7" key="1">
    <citation type="journal article" date="2012" name="J. Bacteriol.">
        <title>De Novo Genome Project of Cupriavidus basilensis OR16.</title>
        <authorList>
            <person name="Cserhati M."/>
            <person name="Kriszt B."/>
            <person name="Szoboszlay S."/>
            <person name="Toth A."/>
            <person name="Szabo I."/>
            <person name="Tancsics A."/>
            <person name="Nagy I."/>
            <person name="Horvath B."/>
            <person name="Nagy I."/>
            <person name="Kukolya J."/>
        </authorList>
    </citation>
    <scope>NUCLEOTIDE SEQUENCE [LARGE SCALE GENOMIC DNA]</scope>
    <source>
        <strain evidence="6 7">OR16</strain>
    </source>
</reference>
<keyword evidence="2" id="KW-0805">Transcription regulation</keyword>
<dbReference type="InterPro" id="IPR000847">
    <property type="entry name" value="LysR_HTH_N"/>
</dbReference>
<organism evidence="6 7">
    <name type="scientific">Cupriavidus basilensis OR16</name>
    <dbReference type="NCBI Taxonomy" id="1127483"/>
    <lineage>
        <taxon>Bacteria</taxon>
        <taxon>Pseudomonadati</taxon>
        <taxon>Pseudomonadota</taxon>
        <taxon>Betaproteobacteria</taxon>
        <taxon>Burkholderiales</taxon>
        <taxon>Burkholderiaceae</taxon>
        <taxon>Cupriavidus</taxon>
    </lineage>
</organism>
<evidence type="ECO:0000256" key="4">
    <source>
        <dbReference type="ARBA" id="ARBA00023163"/>
    </source>
</evidence>
<evidence type="ECO:0000256" key="3">
    <source>
        <dbReference type="ARBA" id="ARBA00023125"/>
    </source>
</evidence>
<dbReference type="InterPro" id="IPR036390">
    <property type="entry name" value="WH_DNA-bd_sf"/>
</dbReference>
<dbReference type="GO" id="GO:0003677">
    <property type="term" value="F:DNA binding"/>
    <property type="evidence" value="ECO:0007669"/>
    <property type="project" value="UniProtKB-KW"/>
</dbReference>
<dbReference type="GO" id="GO:0005829">
    <property type="term" value="C:cytosol"/>
    <property type="evidence" value="ECO:0007669"/>
    <property type="project" value="TreeGrafter"/>
</dbReference>
<dbReference type="Gene3D" id="1.10.10.10">
    <property type="entry name" value="Winged helix-like DNA-binding domain superfamily/Winged helix DNA-binding domain"/>
    <property type="match status" value="1"/>
</dbReference>
<proteinExistence type="inferred from homology"/>
<sequence>MHYSLIDLKLFVAVADAGNVSRGGATCFLAPSSASLRIKQLEQALGTRLFVREARGVSLTRAGQVMLEHCRRCLAELEQMHANLAPYAEGVRAQVTIFANSSAIASFLPGDLQTFLRDYPEVRISLDERLSHNIVAAVAEGRADVGVVTWDDEHPELVFLPYRQDEVVMVVPEGDPLAARQSVAFLDCLSRPFVSLQSGAAIHTFMVGKAAALGHHMDVRIQVSGFAAVVAMVRSGAGVGMVPRSVLQSINCDGVRVLALREKWAVRPLKLCTRRNAAASAAYVGALLRQLGQQADAPAQ</sequence>
<dbReference type="FunFam" id="1.10.10.10:FF:000001">
    <property type="entry name" value="LysR family transcriptional regulator"/>
    <property type="match status" value="1"/>
</dbReference>
<dbReference type="InterPro" id="IPR050950">
    <property type="entry name" value="HTH-type_LysR_regulators"/>
</dbReference>
<dbReference type="GO" id="GO:0003700">
    <property type="term" value="F:DNA-binding transcription factor activity"/>
    <property type="evidence" value="ECO:0007669"/>
    <property type="project" value="InterPro"/>
</dbReference>
<gene>
    <name evidence="6" type="ORF">OR16_18906</name>
</gene>
<dbReference type="EMBL" id="AHJE01000045">
    <property type="protein sequence ID" value="EHP41603.1"/>
    <property type="molecule type" value="Genomic_DNA"/>
</dbReference>
<dbReference type="PROSITE" id="PS50931">
    <property type="entry name" value="HTH_LYSR"/>
    <property type="match status" value="1"/>
</dbReference>
<dbReference type="PANTHER" id="PTHR30419:SF2">
    <property type="entry name" value="LYSR FAMILY TRANSCRIPTIONAL REGULATOR"/>
    <property type="match status" value="1"/>
</dbReference>
<dbReference type="Pfam" id="PF03466">
    <property type="entry name" value="LysR_substrate"/>
    <property type="match status" value="1"/>
</dbReference>
<evidence type="ECO:0000256" key="1">
    <source>
        <dbReference type="ARBA" id="ARBA00009437"/>
    </source>
</evidence>
<dbReference type="InterPro" id="IPR005119">
    <property type="entry name" value="LysR_subst-bd"/>
</dbReference>
<dbReference type="Gene3D" id="3.40.190.290">
    <property type="match status" value="1"/>
</dbReference>
<evidence type="ECO:0000256" key="2">
    <source>
        <dbReference type="ARBA" id="ARBA00023015"/>
    </source>
</evidence>
<keyword evidence="4" id="KW-0804">Transcription</keyword>
<evidence type="ECO:0000313" key="6">
    <source>
        <dbReference type="EMBL" id="EHP41603.1"/>
    </source>
</evidence>
<evidence type="ECO:0000313" key="7">
    <source>
        <dbReference type="Proteomes" id="UP000005808"/>
    </source>
</evidence>
<evidence type="ECO:0000259" key="5">
    <source>
        <dbReference type="PROSITE" id="PS50931"/>
    </source>
</evidence>
<dbReference type="AlphaFoldDB" id="H1S778"/>
<dbReference type="PANTHER" id="PTHR30419">
    <property type="entry name" value="HTH-TYPE TRANSCRIPTIONAL REGULATOR YBHD"/>
    <property type="match status" value="1"/>
</dbReference>
<name>H1S778_9BURK</name>
<protein>
    <submittedName>
        <fullName evidence="6">LysR family transcriptional regulator</fullName>
    </submittedName>
</protein>
<feature type="domain" description="HTH lysR-type" evidence="5">
    <location>
        <begin position="1"/>
        <end position="60"/>
    </location>
</feature>